<dbReference type="EMBL" id="CAMAPF010000935">
    <property type="protein sequence ID" value="CAH9124995.1"/>
    <property type="molecule type" value="Genomic_DNA"/>
</dbReference>
<evidence type="ECO:0000256" key="3">
    <source>
        <dbReference type="ARBA" id="ARBA00022676"/>
    </source>
</evidence>
<evidence type="ECO:0000256" key="1">
    <source>
        <dbReference type="ARBA" id="ARBA00004167"/>
    </source>
</evidence>
<dbReference type="EC" id="2.4.1.-" evidence="8"/>
<evidence type="ECO:0000256" key="8">
    <source>
        <dbReference type="RuleBase" id="RU366017"/>
    </source>
</evidence>
<comment type="caution">
    <text evidence="9">The sequence shown here is derived from an EMBL/GenBank/DDBJ whole genome shotgun (WGS) entry which is preliminary data.</text>
</comment>
<accession>A0AAV0ELD4</accession>
<protein>
    <recommendedName>
        <fullName evidence="8">Glycosyltransferase family 92 protein</fullName>
        <ecNumber evidence="8">2.4.1.-</ecNumber>
    </recommendedName>
</protein>
<proteinExistence type="inferred from homology"/>
<evidence type="ECO:0000256" key="2">
    <source>
        <dbReference type="ARBA" id="ARBA00007647"/>
    </source>
</evidence>
<comment type="similarity">
    <text evidence="2 8">Belongs to the glycosyltransferase 92 family.</text>
</comment>
<dbReference type="GO" id="GO:0016020">
    <property type="term" value="C:membrane"/>
    <property type="evidence" value="ECO:0007669"/>
    <property type="project" value="UniProtKB-SubCell"/>
</dbReference>
<dbReference type="Proteomes" id="UP001152523">
    <property type="component" value="Unassembled WGS sequence"/>
</dbReference>
<evidence type="ECO:0000313" key="9">
    <source>
        <dbReference type="EMBL" id="CAH9124995.1"/>
    </source>
</evidence>
<evidence type="ECO:0000256" key="7">
    <source>
        <dbReference type="ARBA" id="ARBA00023136"/>
    </source>
</evidence>
<keyword evidence="7 8" id="KW-0472">Membrane</keyword>
<comment type="subcellular location">
    <subcellularLocation>
        <location evidence="1">Membrane</location>
        <topology evidence="1">Single-pass membrane protein</topology>
    </subcellularLocation>
</comment>
<sequence length="492" mass="55405">MSDREKREKCAGDRKTVFRVSWNCAAELLLLLVTIFLLFFFVIIVLHFTFSPTNLSSCLPRPLSVSASLSSPATVAVPPPETETGNGVVKRGFNGFGSAAYNFILMSAYRGGYDTFAVMGLASKPLHVFGQPSYVCEWVPAEGGSVSVAGVKILPDWGYGRVYTAVVINCTFPVSVGETGVGGKLLIHAATNGGGDSEFNVTDTFTAMTETPRDFAGFVSGFSLEPRYDYLYCGSPLFGNLSPQRIREWLAYHVRFFGKKAHFVIQDAGGVHPAVMEVLRPWMELGYVTLQDIREEERFDGFYHNQFLVLNDCLHKYRFSAKWMFFFDVDEFIFVPKKSSLPAVLRSLSEYTQFTIEQMPMSAKLCLREDSGKTSRRWGFEKLVYKDVKTGIWRDRKYAVQPRNVIATGIHMSENTTAGSKTTHQTEGRIMYYHYHGAIAQRNEPCRQFVNATSLTVDDVPYLLDTTMRRIAQFVKKFELETIGNVLQNTHQ</sequence>
<dbReference type="GO" id="GO:0016757">
    <property type="term" value="F:glycosyltransferase activity"/>
    <property type="evidence" value="ECO:0007669"/>
    <property type="project" value="UniProtKB-UniRule"/>
</dbReference>
<evidence type="ECO:0000256" key="4">
    <source>
        <dbReference type="ARBA" id="ARBA00022679"/>
    </source>
</evidence>
<feature type="transmembrane region" description="Helical" evidence="8">
    <location>
        <begin position="28"/>
        <end position="50"/>
    </location>
</feature>
<keyword evidence="5 8" id="KW-0812">Transmembrane</keyword>
<evidence type="ECO:0000256" key="6">
    <source>
        <dbReference type="ARBA" id="ARBA00022989"/>
    </source>
</evidence>
<name>A0AAV0ELD4_9ASTE</name>
<keyword evidence="3 8" id="KW-0328">Glycosyltransferase</keyword>
<dbReference type="GO" id="GO:0005737">
    <property type="term" value="C:cytoplasm"/>
    <property type="evidence" value="ECO:0007669"/>
    <property type="project" value="TreeGrafter"/>
</dbReference>
<evidence type="ECO:0000256" key="5">
    <source>
        <dbReference type="ARBA" id="ARBA00022692"/>
    </source>
</evidence>
<organism evidence="9 10">
    <name type="scientific">Cuscuta epithymum</name>
    <dbReference type="NCBI Taxonomy" id="186058"/>
    <lineage>
        <taxon>Eukaryota</taxon>
        <taxon>Viridiplantae</taxon>
        <taxon>Streptophyta</taxon>
        <taxon>Embryophyta</taxon>
        <taxon>Tracheophyta</taxon>
        <taxon>Spermatophyta</taxon>
        <taxon>Magnoliopsida</taxon>
        <taxon>eudicotyledons</taxon>
        <taxon>Gunneridae</taxon>
        <taxon>Pentapetalae</taxon>
        <taxon>asterids</taxon>
        <taxon>lamiids</taxon>
        <taxon>Solanales</taxon>
        <taxon>Convolvulaceae</taxon>
        <taxon>Cuscuteae</taxon>
        <taxon>Cuscuta</taxon>
        <taxon>Cuscuta subgen. Cuscuta</taxon>
    </lineage>
</organism>
<dbReference type="PANTHER" id="PTHR21461:SF12">
    <property type="entry name" value="GALACTAN BETA-1,4-GALACTOSYLTRANSFERASE GALS2"/>
    <property type="match status" value="1"/>
</dbReference>
<dbReference type="Pfam" id="PF01697">
    <property type="entry name" value="Glyco_transf_92"/>
    <property type="match status" value="1"/>
</dbReference>
<keyword evidence="10" id="KW-1185">Reference proteome</keyword>
<reference evidence="9" key="1">
    <citation type="submission" date="2022-07" db="EMBL/GenBank/DDBJ databases">
        <authorList>
            <person name="Macas J."/>
            <person name="Novak P."/>
            <person name="Neumann P."/>
        </authorList>
    </citation>
    <scope>NUCLEOTIDE SEQUENCE</scope>
</reference>
<keyword evidence="4 8" id="KW-0808">Transferase</keyword>
<dbReference type="PANTHER" id="PTHR21461">
    <property type="entry name" value="GLYCOSYLTRANSFERASE FAMILY 92 PROTEIN"/>
    <property type="match status" value="1"/>
</dbReference>
<gene>
    <name evidence="9" type="ORF">CEPIT_LOCUS26404</name>
</gene>
<evidence type="ECO:0000313" key="10">
    <source>
        <dbReference type="Proteomes" id="UP001152523"/>
    </source>
</evidence>
<dbReference type="AlphaFoldDB" id="A0AAV0ELD4"/>
<dbReference type="InterPro" id="IPR008166">
    <property type="entry name" value="Glyco_transf_92"/>
</dbReference>
<keyword evidence="6 8" id="KW-1133">Transmembrane helix</keyword>